<evidence type="ECO:0000313" key="1">
    <source>
        <dbReference type="EMBL" id="SPH17030.1"/>
    </source>
</evidence>
<evidence type="ECO:0008006" key="3">
    <source>
        <dbReference type="Google" id="ProtNLM"/>
    </source>
</evidence>
<proteinExistence type="predicted"/>
<keyword evidence="2" id="KW-1185">Reference proteome</keyword>
<reference evidence="1 2" key="1">
    <citation type="submission" date="2018-03" db="EMBL/GenBank/DDBJ databases">
        <authorList>
            <person name="Keele B.F."/>
        </authorList>
    </citation>
    <scope>NUCLEOTIDE SEQUENCE [LARGE SCALE GENOMIC DNA]</scope>
    <source>
        <strain evidence="1 2">CECT 8626</strain>
    </source>
</reference>
<dbReference type="InterPro" id="IPR018912">
    <property type="entry name" value="DUF2478"/>
</dbReference>
<dbReference type="Proteomes" id="UP000244924">
    <property type="component" value="Unassembled WGS sequence"/>
</dbReference>
<sequence length="171" mass="18262">MALGVVTCAATGGTEQTFSDLCRCLTAAGWRVVGTLQQSHHGTTGRRCDMDVRILPDGPVIRINQKLGPGARGCRLDASALETAVAAVEREFARGADLLIVNKFGKHEAAGRGFRALIAEALLQDIPVICGLRDLNQATFEDFAGSAAEYLQNDPEILENWVNDVAALRVA</sequence>
<name>A0A2R8B3D3_9RHOB</name>
<dbReference type="EMBL" id="OMOQ01000001">
    <property type="protein sequence ID" value="SPH17030.1"/>
    <property type="molecule type" value="Genomic_DNA"/>
</dbReference>
<dbReference type="InterPro" id="IPR027417">
    <property type="entry name" value="P-loop_NTPase"/>
</dbReference>
<dbReference type="Pfam" id="PF10649">
    <property type="entry name" value="DUF2478"/>
    <property type="match status" value="1"/>
</dbReference>
<accession>A0A2R8B3D3</accession>
<protein>
    <recommendedName>
        <fullName evidence="3">3-dehydroquinate dehydratase</fullName>
    </recommendedName>
</protein>
<evidence type="ECO:0000313" key="2">
    <source>
        <dbReference type="Proteomes" id="UP000244924"/>
    </source>
</evidence>
<dbReference type="RefSeq" id="WP_108851513.1">
    <property type="nucleotide sequence ID" value="NZ_OMOQ01000001.1"/>
</dbReference>
<dbReference type="Gene3D" id="3.40.50.300">
    <property type="entry name" value="P-loop containing nucleotide triphosphate hydrolases"/>
    <property type="match status" value="1"/>
</dbReference>
<gene>
    <name evidence="1" type="ORF">DEA8626_00544</name>
</gene>
<dbReference type="AlphaFoldDB" id="A0A2R8B3D3"/>
<organism evidence="1 2">
    <name type="scientific">Albidovulum aquaemixtae</name>
    <dbReference type="NCBI Taxonomy" id="1542388"/>
    <lineage>
        <taxon>Bacteria</taxon>
        <taxon>Pseudomonadati</taxon>
        <taxon>Pseudomonadota</taxon>
        <taxon>Alphaproteobacteria</taxon>
        <taxon>Rhodobacterales</taxon>
        <taxon>Paracoccaceae</taxon>
        <taxon>Albidovulum</taxon>
    </lineage>
</organism>
<dbReference type="OrthoDB" id="5918880at2"/>